<dbReference type="SMART" id="SM00448">
    <property type="entry name" value="REC"/>
    <property type="match status" value="1"/>
</dbReference>
<evidence type="ECO:0000259" key="3">
    <source>
        <dbReference type="PROSITE" id="PS50110"/>
    </source>
</evidence>
<dbReference type="PANTHER" id="PTHR44591">
    <property type="entry name" value="STRESS RESPONSE REGULATOR PROTEIN 1"/>
    <property type="match status" value="1"/>
</dbReference>
<dbReference type="PANTHER" id="PTHR44591:SF3">
    <property type="entry name" value="RESPONSE REGULATORY DOMAIN-CONTAINING PROTEIN"/>
    <property type="match status" value="1"/>
</dbReference>
<dbReference type="InterPro" id="IPR001789">
    <property type="entry name" value="Sig_transdc_resp-reg_receiver"/>
</dbReference>
<reference evidence="4 5" key="1">
    <citation type="submission" date="2016-03" db="EMBL/GenBank/DDBJ databases">
        <title>Draft Genome Assembly of Pseudomonas putida strain CBF10-2.</title>
        <authorList>
            <person name="Iyer R.S."/>
            <person name="Damania A."/>
        </authorList>
    </citation>
    <scope>NUCLEOTIDE SEQUENCE [LARGE SCALE GENOMIC DNA]</scope>
    <source>
        <strain evidence="4 5">CBF10-2</strain>
    </source>
</reference>
<accession>A0A177SCH2</accession>
<evidence type="ECO:0000313" key="5">
    <source>
        <dbReference type="Proteomes" id="UP000077752"/>
    </source>
</evidence>
<dbReference type="Pfam" id="PF00072">
    <property type="entry name" value="Response_reg"/>
    <property type="match status" value="1"/>
</dbReference>
<evidence type="ECO:0000256" key="2">
    <source>
        <dbReference type="PROSITE-ProRule" id="PRU00169"/>
    </source>
</evidence>
<evidence type="ECO:0000256" key="1">
    <source>
        <dbReference type="ARBA" id="ARBA00022553"/>
    </source>
</evidence>
<dbReference type="Gene3D" id="3.40.50.2300">
    <property type="match status" value="1"/>
</dbReference>
<organism evidence="4 5">
    <name type="scientific">Pseudomonas putida</name>
    <name type="common">Arthrobacter siderocapsulatus</name>
    <dbReference type="NCBI Taxonomy" id="303"/>
    <lineage>
        <taxon>Bacteria</taxon>
        <taxon>Pseudomonadati</taxon>
        <taxon>Pseudomonadota</taxon>
        <taxon>Gammaproteobacteria</taxon>
        <taxon>Pseudomonadales</taxon>
        <taxon>Pseudomonadaceae</taxon>
        <taxon>Pseudomonas</taxon>
    </lineage>
</organism>
<dbReference type="InterPro" id="IPR050595">
    <property type="entry name" value="Bact_response_regulator"/>
</dbReference>
<feature type="modified residue" description="4-aspartylphosphate" evidence="2">
    <location>
        <position position="64"/>
    </location>
</feature>
<sequence>MSTVLVVDDEYVICDILEFILEEAGYQVKKASNGLGALKILKPDQHENAEEPQEKIRVELLITDYMMPLMNGEELARKLRVDPQFNTLPIILMSGAQASVGRENPGLFDAVLDKPFDPEQLVAMVRQVLPPAES</sequence>
<dbReference type="GO" id="GO:0016301">
    <property type="term" value="F:kinase activity"/>
    <property type="evidence" value="ECO:0007669"/>
    <property type="project" value="UniProtKB-KW"/>
</dbReference>
<evidence type="ECO:0000313" key="4">
    <source>
        <dbReference type="EMBL" id="OAI86281.1"/>
    </source>
</evidence>
<dbReference type="AlphaFoldDB" id="A0A177SCH2"/>
<name>A0A177SCH2_PSEPU</name>
<dbReference type="PROSITE" id="PS50110">
    <property type="entry name" value="RESPONSE_REGULATORY"/>
    <property type="match status" value="1"/>
</dbReference>
<dbReference type="RefSeq" id="WP_009402610.1">
    <property type="nucleotide sequence ID" value="NZ_LUCV01000040.1"/>
</dbReference>
<dbReference type="InterPro" id="IPR011006">
    <property type="entry name" value="CheY-like_superfamily"/>
</dbReference>
<dbReference type="EMBL" id="LUCV01000040">
    <property type="protein sequence ID" value="OAI86281.1"/>
    <property type="molecule type" value="Genomic_DNA"/>
</dbReference>
<dbReference type="Proteomes" id="UP000077752">
    <property type="component" value="Unassembled WGS sequence"/>
</dbReference>
<keyword evidence="1 2" id="KW-0597">Phosphoprotein</keyword>
<feature type="domain" description="Response regulatory" evidence="3">
    <location>
        <begin position="3"/>
        <end position="129"/>
    </location>
</feature>
<keyword evidence="4" id="KW-0808">Transferase</keyword>
<keyword evidence="4" id="KW-0418">Kinase</keyword>
<dbReference type="GO" id="GO:0000160">
    <property type="term" value="P:phosphorelay signal transduction system"/>
    <property type="evidence" value="ECO:0007669"/>
    <property type="project" value="InterPro"/>
</dbReference>
<comment type="caution">
    <text evidence="4">The sequence shown here is derived from an EMBL/GenBank/DDBJ whole genome shotgun (WGS) entry which is preliminary data.</text>
</comment>
<gene>
    <name evidence="4" type="ORF">AYO28_00925</name>
</gene>
<protein>
    <submittedName>
        <fullName evidence="4">Histidine kinase</fullName>
    </submittedName>
</protein>
<proteinExistence type="predicted"/>
<dbReference type="SUPFAM" id="SSF52172">
    <property type="entry name" value="CheY-like"/>
    <property type="match status" value="1"/>
</dbReference>